<dbReference type="PANTHER" id="PTHR46889:SF4">
    <property type="entry name" value="TRANSPOSASE INSO FOR INSERTION SEQUENCE ELEMENT IS911B-RELATED"/>
    <property type="match status" value="1"/>
</dbReference>
<comment type="caution">
    <text evidence="2">The sequence shown here is derived from an EMBL/GenBank/DDBJ whole genome shotgun (WGS) entry which is preliminary data.</text>
</comment>
<dbReference type="EMBL" id="QTJV01000039">
    <property type="protein sequence ID" value="RFM29189.1"/>
    <property type="molecule type" value="Genomic_DNA"/>
</dbReference>
<dbReference type="OrthoDB" id="9815231at2"/>
<reference evidence="2 3" key="1">
    <citation type="submission" date="2018-08" db="EMBL/GenBank/DDBJ databases">
        <title>Chitinophaga sp. K20C18050901, a novel bacterium isolated from forest soil.</title>
        <authorList>
            <person name="Wang C."/>
        </authorList>
    </citation>
    <scope>NUCLEOTIDE SEQUENCE [LARGE SCALE GENOMIC DNA]</scope>
    <source>
        <strain evidence="2 3">K20C18050901</strain>
    </source>
</reference>
<name>A0A3E1NMN7_9BACT</name>
<dbReference type="GO" id="GO:0003676">
    <property type="term" value="F:nucleic acid binding"/>
    <property type="evidence" value="ECO:0007669"/>
    <property type="project" value="InterPro"/>
</dbReference>
<dbReference type="Gene3D" id="3.30.420.10">
    <property type="entry name" value="Ribonuclease H-like superfamily/Ribonuclease H"/>
    <property type="match status" value="1"/>
</dbReference>
<accession>A0A3E1NMN7</accession>
<evidence type="ECO:0000313" key="3">
    <source>
        <dbReference type="Proteomes" id="UP000261174"/>
    </source>
</evidence>
<dbReference type="SUPFAM" id="SSF53098">
    <property type="entry name" value="Ribonuclease H-like"/>
    <property type="match status" value="1"/>
</dbReference>
<dbReference type="InterPro" id="IPR050900">
    <property type="entry name" value="Transposase_IS3/IS150/IS904"/>
</dbReference>
<evidence type="ECO:0000259" key="1">
    <source>
        <dbReference type="PROSITE" id="PS50994"/>
    </source>
</evidence>
<dbReference type="PROSITE" id="PS50994">
    <property type="entry name" value="INTEGRASE"/>
    <property type="match status" value="1"/>
</dbReference>
<organism evidence="2 3">
    <name type="scientific">Chitinophaga silvisoli</name>
    <dbReference type="NCBI Taxonomy" id="2291814"/>
    <lineage>
        <taxon>Bacteria</taxon>
        <taxon>Pseudomonadati</taxon>
        <taxon>Bacteroidota</taxon>
        <taxon>Chitinophagia</taxon>
        <taxon>Chitinophagales</taxon>
        <taxon>Chitinophagaceae</taxon>
        <taxon>Chitinophaga</taxon>
    </lineage>
</organism>
<dbReference type="AlphaFoldDB" id="A0A3E1NMN7"/>
<sequence>MSYIRTGEGWLYLAVVIDLFLRKVIGWSMDTSMKTDLVSSALKMAIRIRKPFPRLIHHSDRGVQYSSYKYQNELSKAKMICSLSRKGNCWDNSVAESFFSRPLSAS</sequence>
<dbReference type="Pfam" id="PF00665">
    <property type="entry name" value="rve"/>
    <property type="match status" value="1"/>
</dbReference>
<dbReference type="PANTHER" id="PTHR46889">
    <property type="entry name" value="TRANSPOSASE INSF FOR INSERTION SEQUENCE IS3B-RELATED"/>
    <property type="match status" value="1"/>
</dbReference>
<gene>
    <name evidence="2" type="ORF">DXN04_34015</name>
</gene>
<dbReference type="InterPro" id="IPR012337">
    <property type="entry name" value="RNaseH-like_sf"/>
</dbReference>
<protein>
    <recommendedName>
        <fullName evidence="1">Integrase catalytic domain-containing protein</fullName>
    </recommendedName>
</protein>
<feature type="domain" description="Integrase catalytic" evidence="1">
    <location>
        <begin position="1"/>
        <end position="106"/>
    </location>
</feature>
<proteinExistence type="predicted"/>
<dbReference type="InterPro" id="IPR001584">
    <property type="entry name" value="Integrase_cat-core"/>
</dbReference>
<dbReference type="GO" id="GO:0015074">
    <property type="term" value="P:DNA integration"/>
    <property type="evidence" value="ECO:0007669"/>
    <property type="project" value="InterPro"/>
</dbReference>
<evidence type="ECO:0000313" key="2">
    <source>
        <dbReference type="EMBL" id="RFM29189.1"/>
    </source>
</evidence>
<dbReference type="InterPro" id="IPR036397">
    <property type="entry name" value="RNaseH_sf"/>
</dbReference>
<keyword evidence="3" id="KW-1185">Reference proteome</keyword>
<dbReference type="Proteomes" id="UP000261174">
    <property type="component" value="Unassembled WGS sequence"/>
</dbReference>